<dbReference type="Pfam" id="PF00004">
    <property type="entry name" value="AAA"/>
    <property type="match status" value="1"/>
</dbReference>
<dbReference type="NCBIfam" id="NF003229">
    <property type="entry name" value="PRK04195.1-5"/>
    <property type="match status" value="1"/>
</dbReference>
<organism evidence="9 10">
    <name type="scientific">Caldiarchaeum subterraneum</name>
    <dbReference type="NCBI Taxonomy" id="311458"/>
    <lineage>
        <taxon>Archaea</taxon>
        <taxon>Nitrososphaerota</taxon>
        <taxon>Candidatus Caldarchaeales</taxon>
        <taxon>Candidatus Caldarchaeaceae</taxon>
        <taxon>Candidatus Caldarchaeum</taxon>
    </lineage>
</organism>
<evidence type="ECO:0000259" key="8">
    <source>
        <dbReference type="SMART" id="SM00382"/>
    </source>
</evidence>
<evidence type="ECO:0000256" key="7">
    <source>
        <dbReference type="HAMAP-Rule" id="MF_01508"/>
    </source>
</evidence>
<dbReference type="EMBL" id="DQVM01000154">
    <property type="protein sequence ID" value="HIQ30447.1"/>
    <property type="molecule type" value="Genomic_DNA"/>
</dbReference>
<dbReference type="Proteomes" id="UP000608579">
    <property type="component" value="Unassembled WGS sequence"/>
</dbReference>
<evidence type="ECO:0000256" key="2">
    <source>
        <dbReference type="ARBA" id="ARBA00014793"/>
    </source>
</evidence>
<protein>
    <recommendedName>
        <fullName evidence="2 7">Replication factor C large subunit</fullName>
        <shortName evidence="7">RFC large subunit</shortName>
    </recommendedName>
    <alternativeName>
        <fullName evidence="6 7">Clamp loader large subunit</fullName>
    </alternativeName>
</protein>
<dbReference type="Pfam" id="PF21960">
    <property type="entry name" value="RCF1-5-like_lid"/>
    <property type="match status" value="1"/>
</dbReference>
<comment type="function">
    <text evidence="7">Part of the RFC clamp loader complex which loads the PCNA sliding clamp onto DNA.</text>
</comment>
<evidence type="ECO:0000256" key="4">
    <source>
        <dbReference type="ARBA" id="ARBA00022741"/>
    </source>
</evidence>
<evidence type="ECO:0000256" key="3">
    <source>
        <dbReference type="ARBA" id="ARBA00022705"/>
    </source>
</evidence>
<keyword evidence="3 7" id="KW-0235">DNA replication</keyword>
<dbReference type="CDD" id="cd00009">
    <property type="entry name" value="AAA"/>
    <property type="match status" value="1"/>
</dbReference>
<dbReference type="HAMAP" id="MF_01508">
    <property type="entry name" value="RfcL"/>
    <property type="match status" value="1"/>
</dbReference>
<gene>
    <name evidence="7" type="primary">rfcL</name>
    <name evidence="9" type="ORF">EYH45_07810</name>
</gene>
<sequence length="408" mass="45836">MQNIPWTEKYRPKRVSEVAGNKEAVENFLKWLRSWEAGKPGKKAALLHGPAGVGKTSLVLAYANENNMDVVEVNASDFRTAERIKQIVGMSSQQRTILGKKRIILVDEVDGIAAREDVGGLPALSRIIDETKVPIVMVANDPWDQRLATLREKSILIEFKRLPRTTVQAQLKRICEAEKIECPDDALKSIAERSSGDLRSAINDLQALAAAGKISREALNALGYRTRDKEIFAALAMAFNAKTVREGRLALEGLDLDPPSFFQWIFDNAPEQIPDVRVLSDALEKLARADIHIQRVNNLQRWSLMKYAIPLMTTGVAVEKRKLQPRFVKFSFPSKIRFMTKTRAEREVREGIAGKIAKLCHLSTRKAMRHMLPYLKCIVQKNPEEGRRLAKALGLSSEELSYLQRAGS</sequence>
<feature type="binding site" evidence="7">
    <location>
        <begin position="49"/>
        <end position="56"/>
    </location>
    <ligand>
        <name>ATP</name>
        <dbReference type="ChEBI" id="CHEBI:30616"/>
    </ligand>
</feature>
<dbReference type="PANTHER" id="PTHR23389">
    <property type="entry name" value="CHROMOSOME TRANSMISSION FIDELITY FACTOR 18"/>
    <property type="match status" value="1"/>
</dbReference>
<dbReference type="GO" id="GO:0005524">
    <property type="term" value="F:ATP binding"/>
    <property type="evidence" value="ECO:0007669"/>
    <property type="project" value="UniProtKB-UniRule"/>
</dbReference>
<dbReference type="InterPro" id="IPR003593">
    <property type="entry name" value="AAA+_ATPase"/>
</dbReference>
<evidence type="ECO:0000313" key="10">
    <source>
        <dbReference type="Proteomes" id="UP000608579"/>
    </source>
</evidence>
<comment type="subunit">
    <text evidence="7">Heteromultimer composed of small subunits (RfcS) and large subunits (RfcL).</text>
</comment>
<dbReference type="SMART" id="SM00382">
    <property type="entry name" value="AAA"/>
    <property type="match status" value="1"/>
</dbReference>
<dbReference type="AlphaFoldDB" id="A0A832ZX29"/>
<dbReference type="InterPro" id="IPR027417">
    <property type="entry name" value="P-loop_NTPase"/>
</dbReference>
<keyword evidence="5 7" id="KW-0067">ATP-binding</keyword>
<accession>A0A832ZX29</accession>
<keyword evidence="4 7" id="KW-0547">Nucleotide-binding</keyword>
<dbReference type="SUPFAM" id="SSF52540">
    <property type="entry name" value="P-loop containing nucleoside triphosphate hydrolases"/>
    <property type="match status" value="1"/>
</dbReference>
<evidence type="ECO:0000256" key="5">
    <source>
        <dbReference type="ARBA" id="ARBA00022840"/>
    </source>
</evidence>
<evidence type="ECO:0000256" key="6">
    <source>
        <dbReference type="ARBA" id="ARBA00032141"/>
    </source>
</evidence>
<dbReference type="PANTHER" id="PTHR23389:SF6">
    <property type="entry name" value="REPLICATION FACTOR C SUBUNIT 1"/>
    <property type="match status" value="1"/>
</dbReference>
<dbReference type="GO" id="GO:0006260">
    <property type="term" value="P:DNA replication"/>
    <property type="evidence" value="ECO:0007669"/>
    <property type="project" value="UniProtKB-UniRule"/>
</dbReference>
<name>A0A832ZX29_CALS0</name>
<dbReference type="CDD" id="cd18140">
    <property type="entry name" value="HLD_clamp_RFC"/>
    <property type="match status" value="1"/>
</dbReference>
<dbReference type="InterPro" id="IPR003959">
    <property type="entry name" value="ATPase_AAA_core"/>
</dbReference>
<evidence type="ECO:0000313" key="9">
    <source>
        <dbReference type="EMBL" id="HIQ30447.1"/>
    </source>
</evidence>
<dbReference type="InterPro" id="IPR023935">
    <property type="entry name" value="Rep_factor-C_lsu"/>
</dbReference>
<feature type="domain" description="AAA+ ATPase" evidence="8">
    <location>
        <begin position="41"/>
        <end position="163"/>
    </location>
</feature>
<dbReference type="GO" id="GO:0016887">
    <property type="term" value="F:ATP hydrolysis activity"/>
    <property type="evidence" value="ECO:0007669"/>
    <property type="project" value="InterPro"/>
</dbReference>
<evidence type="ECO:0000256" key="1">
    <source>
        <dbReference type="ARBA" id="ARBA00006878"/>
    </source>
</evidence>
<proteinExistence type="inferred from homology"/>
<dbReference type="InterPro" id="IPR047854">
    <property type="entry name" value="RFC_lid"/>
</dbReference>
<dbReference type="GO" id="GO:0003689">
    <property type="term" value="F:DNA clamp loader activity"/>
    <property type="evidence" value="ECO:0007669"/>
    <property type="project" value="UniProtKB-UniRule"/>
</dbReference>
<reference evidence="9" key="1">
    <citation type="journal article" date="2020" name="ISME J.">
        <title>Gammaproteobacteria mediating utilization of methyl-, sulfur- and petroleum organic compounds in deep ocean hydrothermal plumes.</title>
        <authorList>
            <person name="Zhou Z."/>
            <person name="Liu Y."/>
            <person name="Pan J."/>
            <person name="Cron B.R."/>
            <person name="Toner B.M."/>
            <person name="Anantharaman K."/>
            <person name="Breier J.A."/>
            <person name="Dick G.J."/>
            <person name="Li M."/>
        </authorList>
    </citation>
    <scope>NUCLEOTIDE SEQUENCE</scope>
    <source>
        <strain evidence="9">SZUA-1515</strain>
    </source>
</reference>
<dbReference type="Gene3D" id="3.40.50.300">
    <property type="entry name" value="P-loop containing nucleotide triphosphate hydrolases"/>
    <property type="match status" value="1"/>
</dbReference>
<dbReference type="Gene3D" id="1.10.8.60">
    <property type="match status" value="1"/>
</dbReference>
<comment type="caution">
    <text evidence="9">The sequence shown here is derived from an EMBL/GenBank/DDBJ whole genome shotgun (WGS) entry which is preliminary data.</text>
</comment>
<comment type="similarity">
    <text evidence="1 7">Belongs to the activator 1 small subunits family. RfcL subfamily.</text>
</comment>